<feature type="region of interest" description="Disordered" evidence="2">
    <location>
        <begin position="173"/>
        <end position="196"/>
    </location>
</feature>
<organism evidence="3 4">
    <name type="scientific">Kingdonia uniflora</name>
    <dbReference type="NCBI Taxonomy" id="39325"/>
    <lineage>
        <taxon>Eukaryota</taxon>
        <taxon>Viridiplantae</taxon>
        <taxon>Streptophyta</taxon>
        <taxon>Embryophyta</taxon>
        <taxon>Tracheophyta</taxon>
        <taxon>Spermatophyta</taxon>
        <taxon>Magnoliopsida</taxon>
        <taxon>Ranunculales</taxon>
        <taxon>Circaeasteraceae</taxon>
        <taxon>Kingdonia</taxon>
    </lineage>
</organism>
<accession>A0A7J7KY65</accession>
<keyword evidence="1" id="KW-0175">Coiled coil</keyword>
<dbReference type="Proteomes" id="UP000541444">
    <property type="component" value="Unassembled WGS sequence"/>
</dbReference>
<sequence length="899" mass="101632">GRRDGLCLQAEEAVSEADEVIGKTYFWLIGSCHGEDMFSACSTYGGRVPLQFDSLDDEGRRVELDHYFWCDVFRVFLLDATLVLRFSSVEVMIKLYLNCDLKRMKDGAVRVCLSVLKVSDRVDFLGKEELNCLMADVRGRRDNRHLIPEVMMILSSIHSKNLRPSSKFVVSSSSEKTSSLGTEENSGGMEKAVDGREVTVGTESKVPIKVWDKVEDKRVDSKVLKVQRAHQKWVMASQEGVENVLNTDHHSLGDLTEASKGEKVGKLAVTNAAEHQKFLLLVKGSTEFIEKISLKYLELSQKFDAQIAQLKEVEYVAMLIGEVVWKIRESDIEMVKTHSMALEERIASEMQRLKLKFFGDQSMEDPIPAPVTPTLGTLSLSPHPCGIQGWEDRCRDRHDSGRVQTRSQGIRSAAKGRLVIKISKMREKIFGSLGYDAKLPVRECQLEGLDSRSRELEYAQFFFEGFFRELVYLLVTVFQAIKAVLDVIIYEANGVNLKIALLSNLNPSCNLSIPELISLNLFLEWLLVVLSKNHLLQIISFIIAPKLKLLTIATKSSWSFKPGPRLQVTRKESLLDKVVQEETELEAVLEDLGISRKKRVNNRVEKVQKSHSTRLMTSAGGRKNKGTDGERQANLPKAPRVDTGLPESITLSKLARTFPKRQMLKRPGASRAMESGEAAEKKKKRRAASLMKGICLRIEEERAELKKKKAELERRIARLKSDLSKEGKRLEALKASQVVKINKLRAEERVDLDEVEAIRTDTYVEEEEAEDDVVGVGVLDRLDGMSPRTVELESARLCEVDARQCNHEFAEEFDRMREANKNREDQHVKMYFKFVEATKTAVDLAQQIEESDTKIEKGQKELEELKEHAAKLKSQNDAVVAYSPYSTRVSQHGVVKDSL</sequence>
<feature type="region of interest" description="Disordered" evidence="2">
    <location>
        <begin position="664"/>
        <end position="685"/>
    </location>
</feature>
<evidence type="ECO:0000313" key="3">
    <source>
        <dbReference type="EMBL" id="KAF6135252.1"/>
    </source>
</evidence>
<feature type="coiled-coil region" evidence="1">
    <location>
        <begin position="848"/>
        <end position="875"/>
    </location>
</feature>
<evidence type="ECO:0000313" key="4">
    <source>
        <dbReference type="Proteomes" id="UP000541444"/>
    </source>
</evidence>
<dbReference type="EMBL" id="JACGCM010002811">
    <property type="protein sequence ID" value="KAF6135252.1"/>
    <property type="molecule type" value="Genomic_DNA"/>
</dbReference>
<evidence type="ECO:0000256" key="1">
    <source>
        <dbReference type="SAM" id="Coils"/>
    </source>
</evidence>
<proteinExistence type="predicted"/>
<reference evidence="3 4" key="1">
    <citation type="journal article" date="2020" name="IScience">
        <title>Genome Sequencing of the Endangered Kingdonia uniflora (Circaeasteraceae, Ranunculales) Reveals Potential Mechanisms of Evolutionary Specialization.</title>
        <authorList>
            <person name="Sun Y."/>
            <person name="Deng T."/>
            <person name="Zhang A."/>
            <person name="Moore M.J."/>
            <person name="Landis J.B."/>
            <person name="Lin N."/>
            <person name="Zhang H."/>
            <person name="Zhang X."/>
            <person name="Huang J."/>
            <person name="Zhang X."/>
            <person name="Sun H."/>
            <person name="Wang H."/>
        </authorList>
    </citation>
    <scope>NUCLEOTIDE SEQUENCE [LARGE SCALE GENOMIC DNA]</scope>
    <source>
        <strain evidence="3">TB1705</strain>
        <tissue evidence="3">Leaf</tissue>
    </source>
</reference>
<keyword evidence="4" id="KW-1185">Reference proteome</keyword>
<name>A0A7J7KY65_9MAGN</name>
<feature type="non-terminal residue" evidence="3">
    <location>
        <position position="1"/>
    </location>
</feature>
<dbReference type="AlphaFoldDB" id="A0A7J7KY65"/>
<feature type="region of interest" description="Disordered" evidence="2">
    <location>
        <begin position="603"/>
        <end position="644"/>
    </location>
</feature>
<evidence type="ECO:0000256" key="2">
    <source>
        <dbReference type="SAM" id="MobiDB-lite"/>
    </source>
</evidence>
<comment type="caution">
    <text evidence="3">The sequence shown here is derived from an EMBL/GenBank/DDBJ whole genome shotgun (WGS) entry which is preliminary data.</text>
</comment>
<feature type="coiled-coil region" evidence="1">
    <location>
        <begin position="691"/>
        <end position="736"/>
    </location>
</feature>
<gene>
    <name evidence="3" type="ORF">GIB67_035323</name>
</gene>
<protein>
    <submittedName>
        <fullName evidence="3">Uncharacterized protein</fullName>
    </submittedName>
</protein>